<accession>A0A2I1H3W6</accession>
<keyword evidence="2" id="KW-1185">Reference proteome</keyword>
<name>A0A2I1H3W6_9GLOM</name>
<dbReference type="Proteomes" id="UP000234323">
    <property type="component" value="Unassembled WGS sequence"/>
</dbReference>
<evidence type="ECO:0000313" key="1">
    <source>
        <dbReference type="EMBL" id="PKY53577.1"/>
    </source>
</evidence>
<dbReference type="EMBL" id="LLXI01001420">
    <property type="protein sequence ID" value="PKY53577.1"/>
    <property type="molecule type" value="Genomic_DNA"/>
</dbReference>
<protein>
    <submittedName>
        <fullName evidence="1">Uncharacterized protein</fullName>
    </submittedName>
</protein>
<sequence>MDELLALFSSNIPILHQLLYIKFLKSDIEEDLAVPFRCLLKNGKTKFCKFDCSGGLLKYRNSKDLFRWTFDEWKTKIHKAYPPPLGFGWASDLQKKWNQDSLLKKRKLRNQDSIWWASVFRRMEKKDQDSFRFGWASEEQKTKIRFRLAFDLWKSETKIRSGGLPKNNQRFIYTNT</sequence>
<organism evidence="1 2">
    <name type="scientific">Rhizophagus irregularis</name>
    <dbReference type="NCBI Taxonomy" id="588596"/>
    <lineage>
        <taxon>Eukaryota</taxon>
        <taxon>Fungi</taxon>
        <taxon>Fungi incertae sedis</taxon>
        <taxon>Mucoromycota</taxon>
        <taxon>Glomeromycotina</taxon>
        <taxon>Glomeromycetes</taxon>
        <taxon>Glomerales</taxon>
        <taxon>Glomeraceae</taxon>
        <taxon>Rhizophagus</taxon>
    </lineage>
</organism>
<comment type="caution">
    <text evidence="1">The sequence shown here is derived from an EMBL/GenBank/DDBJ whole genome shotgun (WGS) entry which is preliminary data.</text>
</comment>
<evidence type="ECO:0000313" key="2">
    <source>
        <dbReference type="Proteomes" id="UP000234323"/>
    </source>
</evidence>
<gene>
    <name evidence="1" type="ORF">RhiirA4_471891</name>
</gene>
<dbReference type="AlphaFoldDB" id="A0A2I1H3W6"/>
<reference evidence="1 2" key="1">
    <citation type="submission" date="2015-10" db="EMBL/GenBank/DDBJ databases">
        <title>Genome analyses suggest a sexual origin of heterokaryosis in a supposedly ancient asexual fungus.</title>
        <authorList>
            <person name="Ropars J."/>
            <person name="Sedzielewska K."/>
            <person name="Noel J."/>
            <person name="Charron P."/>
            <person name="Farinelli L."/>
            <person name="Marton T."/>
            <person name="Kruger M."/>
            <person name="Pelin A."/>
            <person name="Brachmann A."/>
            <person name="Corradi N."/>
        </authorList>
    </citation>
    <scope>NUCLEOTIDE SEQUENCE [LARGE SCALE GENOMIC DNA]</scope>
    <source>
        <strain evidence="1 2">A4</strain>
    </source>
</reference>
<proteinExistence type="predicted"/>